<dbReference type="PANTHER" id="PTHR21597:SF0">
    <property type="entry name" value="THO COMPLEX SUBUNIT 2"/>
    <property type="match status" value="1"/>
</dbReference>
<accession>A0ABS8RQ63</accession>
<dbReference type="Proteomes" id="UP000823775">
    <property type="component" value="Unassembled WGS sequence"/>
</dbReference>
<feature type="domain" description="THO complex subunitTHOC2 N-terminal" evidence="1">
    <location>
        <begin position="313"/>
        <end position="351"/>
    </location>
</feature>
<dbReference type="Pfam" id="PF16134">
    <property type="entry name" value="THOC2_N"/>
    <property type="match status" value="1"/>
</dbReference>
<evidence type="ECO:0000313" key="4">
    <source>
        <dbReference type="Proteomes" id="UP000823775"/>
    </source>
</evidence>
<proteinExistence type="predicted"/>
<dbReference type="InterPro" id="IPR040007">
    <property type="entry name" value="Tho2"/>
</dbReference>
<evidence type="ECO:0000313" key="3">
    <source>
        <dbReference type="EMBL" id="MCD7448793.1"/>
    </source>
</evidence>
<organism evidence="3 4">
    <name type="scientific">Datura stramonium</name>
    <name type="common">Jimsonweed</name>
    <name type="synonym">Common thornapple</name>
    <dbReference type="NCBI Taxonomy" id="4076"/>
    <lineage>
        <taxon>Eukaryota</taxon>
        <taxon>Viridiplantae</taxon>
        <taxon>Streptophyta</taxon>
        <taxon>Embryophyta</taxon>
        <taxon>Tracheophyta</taxon>
        <taxon>Spermatophyta</taxon>
        <taxon>Magnoliopsida</taxon>
        <taxon>eudicotyledons</taxon>
        <taxon>Gunneridae</taxon>
        <taxon>Pentapetalae</taxon>
        <taxon>asterids</taxon>
        <taxon>lamiids</taxon>
        <taxon>Solanales</taxon>
        <taxon>Solanaceae</taxon>
        <taxon>Solanoideae</taxon>
        <taxon>Datureae</taxon>
        <taxon>Datura</taxon>
    </lineage>
</organism>
<name>A0ABS8RQ63_DATST</name>
<dbReference type="EMBL" id="JACEIK010000073">
    <property type="protein sequence ID" value="MCD7448793.1"/>
    <property type="molecule type" value="Genomic_DNA"/>
</dbReference>
<comment type="caution">
    <text evidence="3">The sequence shown here is derived from an EMBL/GenBank/DDBJ whole genome shotgun (WGS) entry which is preliminary data.</text>
</comment>
<evidence type="ECO:0000259" key="2">
    <source>
        <dbReference type="Pfam" id="PF16134"/>
    </source>
</evidence>
<protein>
    <submittedName>
        <fullName evidence="3">THO complex subunit 2</fullName>
    </submittedName>
</protein>
<dbReference type="PANTHER" id="PTHR21597">
    <property type="entry name" value="THO2 PROTEIN"/>
    <property type="match status" value="1"/>
</dbReference>
<keyword evidence="4" id="KW-1185">Reference proteome</keyword>
<sequence length="352" mass="40333">MNMLKRDSRVWNKDVSRSNKVKMVKLICEVGELEGVEGKKGVGEGDRVREDLKIELASMALAQEISWRQESTTLWLGRGDSNIIFFSYNSDGEYEEKLRFRWLADTSIFVHVIRLIEKSISEPNDLVCKMQLLGSLPGVVTDYSMEVANSSSSRSYINLRKELFEMLSSVGPHLYRDTLLLQKVCRVLRGYYICAHELVTSGETSFISQTVTIGDRTPRMHLKDARSRIEEALGGCLLPSLQLIPANPAVGLEIWELMNLLPYEVRYRLYGEWEKDDEQFPMLLAARQTAKLDTRRILKRLAKENLKQLGRMVAKLAHANPMTVLRTIVHQIEAYRDMITPVVDAFKYLTQV</sequence>
<reference evidence="3 4" key="1">
    <citation type="journal article" date="2021" name="BMC Genomics">
        <title>Datura genome reveals duplications of psychoactive alkaloid biosynthetic genes and high mutation rate following tissue culture.</title>
        <authorList>
            <person name="Rajewski A."/>
            <person name="Carter-House D."/>
            <person name="Stajich J."/>
            <person name="Litt A."/>
        </authorList>
    </citation>
    <scope>NUCLEOTIDE SEQUENCE [LARGE SCALE GENOMIC DNA]</scope>
    <source>
        <strain evidence="3">AR-01</strain>
    </source>
</reference>
<feature type="domain" description="THO complex subunit 2 N-terminal" evidence="2">
    <location>
        <begin position="160"/>
        <end position="311"/>
    </location>
</feature>
<gene>
    <name evidence="3" type="primary">THO2_4</name>
    <name evidence="3" type="ORF">HAX54_046329</name>
</gene>
<dbReference type="InterPro" id="IPR021726">
    <property type="entry name" value="THO_THOC2_N"/>
</dbReference>
<evidence type="ECO:0000259" key="1">
    <source>
        <dbReference type="Pfam" id="PF11732"/>
    </source>
</evidence>
<dbReference type="Pfam" id="PF11732">
    <property type="entry name" value="Thoc2"/>
    <property type="match status" value="1"/>
</dbReference>
<dbReference type="InterPro" id="IPR032302">
    <property type="entry name" value="THOC2_N"/>
</dbReference>